<dbReference type="EMBL" id="JACRVF010000002">
    <property type="protein sequence ID" value="MBC5993203.1"/>
    <property type="molecule type" value="Genomic_DNA"/>
</dbReference>
<dbReference type="RefSeq" id="WP_187067206.1">
    <property type="nucleotide sequence ID" value="NZ_JACRVF010000002.1"/>
</dbReference>
<evidence type="ECO:0000313" key="1">
    <source>
        <dbReference type="EMBL" id="MBC5993203.1"/>
    </source>
</evidence>
<keyword evidence="2" id="KW-1185">Reference proteome</keyword>
<reference evidence="1" key="1">
    <citation type="submission" date="2020-08" db="EMBL/GenBank/DDBJ databases">
        <title>Pontibacter sp. SD6 16S ribosomal RNA gene Genome sequencing and assembly.</title>
        <authorList>
            <person name="Kang M."/>
        </authorList>
    </citation>
    <scope>NUCLEOTIDE SEQUENCE</scope>
    <source>
        <strain evidence="1">SD6</strain>
    </source>
</reference>
<dbReference type="Proteomes" id="UP000603640">
    <property type="component" value="Unassembled WGS sequence"/>
</dbReference>
<dbReference type="InterPro" id="IPR046500">
    <property type="entry name" value="DUF6678"/>
</dbReference>
<name>A0A923SIX4_9BACT</name>
<accession>A0A923SIX4</accession>
<gene>
    <name evidence="1" type="ORF">H8S84_10190</name>
</gene>
<proteinExistence type="predicted"/>
<sequence length="126" mass="14920">MKEDEVFKYVSDHQLDSIMNNTKWKELVKEINADQNYSPSVNIKYIFDRENNGKFSPVSWEEVERDGYKLIEWIEINPIKEERIGALVPPKVTDHTDFVKSAIEKHGIPYEVNGKVFKIWGYRRTK</sequence>
<evidence type="ECO:0000313" key="2">
    <source>
        <dbReference type="Proteomes" id="UP000603640"/>
    </source>
</evidence>
<comment type="caution">
    <text evidence="1">The sequence shown here is derived from an EMBL/GenBank/DDBJ whole genome shotgun (WGS) entry which is preliminary data.</text>
</comment>
<protein>
    <submittedName>
        <fullName evidence="1">Uncharacterized protein</fullName>
    </submittedName>
</protein>
<dbReference type="AlphaFoldDB" id="A0A923SIX4"/>
<dbReference type="Pfam" id="PF20383">
    <property type="entry name" value="DUF6678"/>
    <property type="match status" value="1"/>
</dbReference>
<organism evidence="1 2">
    <name type="scientific">Pontibacter cellulosilyticus</name>
    <dbReference type="NCBI Taxonomy" id="1720253"/>
    <lineage>
        <taxon>Bacteria</taxon>
        <taxon>Pseudomonadati</taxon>
        <taxon>Bacteroidota</taxon>
        <taxon>Cytophagia</taxon>
        <taxon>Cytophagales</taxon>
        <taxon>Hymenobacteraceae</taxon>
        <taxon>Pontibacter</taxon>
    </lineage>
</organism>